<protein>
    <submittedName>
        <fullName evidence="1">Uncharacterized protein</fullName>
    </submittedName>
</protein>
<sequence length="72" mass="7967">MLRVLWAECAPYLVVHSLFYHQIWAVGEFITAPANSAVKPYKIGISVFFSAGFRYNPRALNCGSWSQAGGNS</sequence>
<dbReference type="Proteomes" id="UP000234845">
    <property type="component" value="Unassembled WGS sequence"/>
</dbReference>
<reference evidence="2" key="1">
    <citation type="submission" date="2017-11" db="EMBL/GenBank/DDBJ databases">
        <title>The draft genome sequence of Chromatocurvus sp. F02.</title>
        <authorList>
            <person name="Du Z.-J."/>
            <person name="Chang Y.-Q."/>
        </authorList>
    </citation>
    <scope>NUCLEOTIDE SEQUENCE [LARGE SCALE GENOMIC DNA]</scope>
    <source>
        <strain evidence="2">F02</strain>
    </source>
</reference>
<evidence type="ECO:0000313" key="1">
    <source>
        <dbReference type="EMBL" id="PLW84390.1"/>
    </source>
</evidence>
<comment type="caution">
    <text evidence="1">The sequence shown here is derived from an EMBL/GenBank/DDBJ whole genome shotgun (WGS) entry which is preliminary data.</text>
</comment>
<accession>A0A2N5Y7M5</accession>
<keyword evidence="2" id="KW-1185">Reference proteome</keyword>
<proteinExistence type="predicted"/>
<gene>
    <name evidence="1" type="ORF">CWI75_03355</name>
</gene>
<evidence type="ECO:0000313" key="2">
    <source>
        <dbReference type="Proteomes" id="UP000234845"/>
    </source>
</evidence>
<dbReference type="EMBL" id="PKLZ01000001">
    <property type="protein sequence ID" value="PLW84390.1"/>
    <property type="molecule type" value="Genomic_DNA"/>
</dbReference>
<organism evidence="1 2">
    <name type="scientific">Kineobactrum sediminis</name>
    <dbReference type="NCBI Taxonomy" id="1905677"/>
    <lineage>
        <taxon>Bacteria</taxon>
        <taxon>Pseudomonadati</taxon>
        <taxon>Pseudomonadota</taxon>
        <taxon>Gammaproteobacteria</taxon>
        <taxon>Cellvibrionales</taxon>
        <taxon>Halieaceae</taxon>
        <taxon>Kineobactrum</taxon>
    </lineage>
</organism>
<name>A0A2N5Y7M5_9GAMM</name>
<dbReference type="AlphaFoldDB" id="A0A2N5Y7M5"/>